<dbReference type="RefSeq" id="WP_256649379.1">
    <property type="nucleotide sequence ID" value="NZ_JANIAA010000003.1"/>
</dbReference>
<accession>A0ABT1USY3</accession>
<dbReference type="SUPFAM" id="SSF51679">
    <property type="entry name" value="Bacterial luciferase-like"/>
    <property type="match status" value="1"/>
</dbReference>
<comment type="similarity">
    <text evidence="5">Belongs to the NtaA/SnaA/DszA monooxygenase family.</text>
</comment>
<reference evidence="8 9" key="1">
    <citation type="submission" date="2022-07" db="EMBL/GenBank/DDBJ databases">
        <authorList>
            <person name="Phongsopitanun W."/>
            <person name="Tanasupawat S."/>
        </authorList>
    </citation>
    <scope>NUCLEOTIDE SEQUENCE [LARGE SCALE GENOMIC DNA]</scope>
    <source>
        <strain evidence="8 9">RCU-064</strain>
    </source>
</reference>
<protein>
    <submittedName>
        <fullName evidence="8">LLM class flavin-dependent oxidoreductase</fullName>
    </submittedName>
</protein>
<evidence type="ECO:0000256" key="4">
    <source>
        <dbReference type="ARBA" id="ARBA00023033"/>
    </source>
</evidence>
<evidence type="ECO:0000256" key="6">
    <source>
        <dbReference type="SAM" id="MobiDB-lite"/>
    </source>
</evidence>
<dbReference type="EMBL" id="JANIAA010000003">
    <property type="protein sequence ID" value="MCQ8188215.1"/>
    <property type="molecule type" value="Genomic_DNA"/>
</dbReference>
<dbReference type="InterPro" id="IPR016215">
    <property type="entry name" value="NTA_MOA"/>
</dbReference>
<sequence>MSNQPLKFFAFDVAAPAHLTAGSWRDPEDEGRRYTDVGYWTDMARMLEDACFDGIFFADTVGYHDVYGGSPDAAMRDAAQFPINDPALIVPAMASVTRHLGFGITSSLTYEQPYALARKFSTLDHLTAGRVGWNIVTSYSESAARNLGLGTQIPHDKRYDMADEYLEVCYKLWESSWQDDAVIRDAEAGAYLDPRRIHPIGHKGTYFEVPGVHLCQPSPQRTPMLFQAGASSRGMLFAARNAEAVFVNTMTPELTRHGVDRIRAAVAAAGRDPGSVKILALITVIVAPTDAQARAKYERHLANVSYEGALARYAGWTGIDLSTLDPDLPLQYADVDGSRSLVEMFSRADPTRTWTSRQIAEFIGIGGTGAVIVGSPRTVAAELRTWRDKAGLDGFNLSYATKPGGWADFIELALPELRRQGLARDGYDERATTLRESFYGAGLRRTLPDHPASRIRAARRAGDQLPDAVSTPVGTPV</sequence>
<keyword evidence="4" id="KW-0503">Monooxygenase</keyword>
<keyword evidence="2" id="KW-0288">FMN</keyword>
<dbReference type="PANTHER" id="PTHR30011:SF16">
    <property type="entry name" value="C2H2 FINGER DOMAIN TRANSCRIPTION FACTOR (EUROFUNG)-RELATED"/>
    <property type="match status" value="1"/>
</dbReference>
<dbReference type="NCBIfam" id="TIGR03860">
    <property type="entry name" value="FMN_nitrolo"/>
    <property type="match status" value="1"/>
</dbReference>
<evidence type="ECO:0000256" key="1">
    <source>
        <dbReference type="ARBA" id="ARBA00022630"/>
    </source>
</evidence>
<evidence type="ECO:0000313" key="9">
    <source>
        <dbReference type="Proteomes" id="UP001204746"/>
    </source>
</evidence>
<evidence type="ECO:0000259" key="7">
    <source>
        <dbReference type="Pfam" id="PF00296"/>
    </source>
</evidence>
<dbReference type="Pfam" id="PF00296">
    <property type="entry name" value="Bac_luciferase"/>
    <property type="match status" value="1"/>
</dbReference>
<evidence type="ECO:0000256" key="5">
    <source>
        <dbReference type="ARBA" id="ARBA00033748"/>
    </source>
</evidence>
<organism evidence="8 9">
    <name type="scientific">Streptomyces rugosispiralis</name>
    <dbReference type="NCBI Taxonomy" id="2967341"/>
    <lineage>
        <taxon>Bacteria</taxon>
        <taxon>Bacillati</taxon>
        <taxon>Actinomycetota</taxon>
        <taxon>Actinomycetes</taxon>
        <taxon>Kitasatosporales</taxon>
        <taxon>Streptomycetaceae</taxon>
        <taxon>Streptomyces</taxon>
    </lineage>
</organism>
<evidence type="ECO:0000256" key="2">
    <source>
        <dbReference type="ARBA" id="ARBA00022643"/>
    </source>
</evidence>
<dbReference type="InterPro" id="IPR051260">
    <property type="entry name" value="Diverse_substr_monoxygenases"/>
</dbReference>
<dbReference type="InterPro" id="IPR036661">
    <property type="entry name" value="Luciferase-like_sf"/>
</dbReference>
<dbReference type="InterPro" id="IPR011251">
    <property type="entry name" value="Luciferase-like_dom"/>
</dbReference>
<gene>
    <name evidence="8" type="ORF">NP777_08140</name>
</gene>
<feature type="region of interest" description="Disordered" evidence="6">
    <location>
        <begin position="458"/>
        <end position="477"/>
    </location>
</feature>
<dbReference type="Proteomes" id="UP001204746">
    <property type="component" value="Unassembled WGS sequence"/>
</dbReference>
<proteinExistence type="inferred from homology"/>
<comment type="caution">
    <text evidence="8">The sequence shown here is derived from an EMBL/GenBank/DDBJ whole genome shotgun (WGS) entry which is preliminary data.</text>
</comment>
<dbReference type="PIRSF" id="PIRSF000337">
    <property type="entry name" value="NTA_MOA"/>
    <property type="match status" value="1"/>
</dbReference>
<keyword evidence="3" id="KW-0560">Oxidoreductase</keyword>
<dbReference type="PANTHER" id="PTHR30011">
    <property type="entry name" value="ALKANESULFONATE MONOOXYGENASE-RELATED"/>
    <property type="match status" value="1"/>
</dbReference>
<dbReference type="Gene3D" id="3.20.20.30">
    <property type="entry name" value="Luciferase-like domain"/>
    <property type="match status" value="1"/>
</dbReference>
<evidence type="ECO:0000313" key="8">
    <source>
        <dbReference type="EMBL" id="MCQ8188215.1"/>
    </source>
</evidence>
<keyword evidence="9" id="KW-1185">Reference proteome</keyword>
<name>A0ABT1USY3_9ACTN</name>
<evidence type="ECO:0000256" key="3">
    <source>
        <dbReference type="ARBA" id="ARBA00023002"/>
    </source>
</evidence>
<keyword evidence="1" id="KW-0285">Flavoprotein</keyword>
<feature type="domain" description="Luciferase-like" evidence="7">
    <location>
        <begin position="31"/>
        <end position="388"/>
    </location>
</feature>